<evidence type="ECO:0000256" key="2">
    <source>
        <dbReference type="ARBA" id="ARBA00010101"/>
    </source>
</evidence>
<sequence>MIEKKPIRIYVDMVADLFHAGHANFLKQARALGDQLIVGIHSDETVAAYKRQPLMSMTERIAVVESCRYVDEVIPNAPLNVTLDYLNQLNIDYVCHGDDVSPENLEKWYGEIHKQGRLKLVPYTKNISTTNLLQRISSKSKLGFVSQPIEIDFVAYHDLQAQAGLSVFEAMSQHFDCRWLIGPEQQPTGAKAAILLDHTQHHPQIRKSVAKGYQYLFYLPHDLGDVDAYEIEKQRLKEFNIIFVPGSLHLNYAQQALGLSYTQPFHKPTQLILQGGWPKYDKINLAESNNELYLKLTNLPYESTILYAPTWGHTREWEQLLPLFKKLSCNLIIKNHIYVNPGQAYPKGLEAMYESCLRSVQEMEEFALNDNPPNIIVAPRTLNICTLFPFIDILVSDQSSVSIEFLPFGTSIETGRFNPDPNQLKPQSSLISQDVLFMPFEQLQNVFASEESFTNFIKEQKQKSDRQQIVNQKIKFSGQLIAQLIDRYLSFWQVHEHPIQPHKAFEALMNQWHDLLLS</sequence>
<dbReference type="PANTHER" id="PTHR45780">
    <property type="entry name" value="ETHANOLAMINE-PHOSPHATE CYTIDYLYLTRANSFERASE"/>
    <property type="match status" value="1"/>
</dbReference>
<evidence type="ECO:0000256" key="3">
    <source>
        <dbReference type="ARBA" id="ARBA00022516"/>
    </source>
</evidence>
<evidence type="ECO:0000313" key="14">
    <source>
        <dbReference type="Proteomes" id="UP000027395"/>
    </source>
</evidence>
<dbReference type="Gene3D" id="3.40.50.12580">
    <property type="match status" value="1"/>
</dbReference>
<comment type="pathway">
    <text evidence="9">Phospholipid metabolism; phosphatidylethanolamine biosynthesis; phosphatidylethanolamine from ethanolamine: step 2/3.</text>
</comment>
<evidence type="ECO:0000256" key="8">
    <source>
        <dbReference type="ARBA" id="ARBA00023264"/>
    </source>
</evidence>
<evidence type="ECO:0000256" key="10">
    <source>
        <dbReference type="ARBA" id="ARBA00024221"/>
    </source>
</evidence>
<dbReference type="UniPathway" id="UPA00558">
    <property type="reaction ID" value="UER00742"/>
</dbReference>
<organism evidence="13 14">
    <name type="scientific">Planktothrix agardhii (strain NIVA-CYA 126/8)</name>
    <dbReference type="NCBI Taxonomy" id="388467"/>
    <lineage>
        <taxon>Bacteria</taxon>
        <taxon>Bacillati</taxon>
        <taxon>Cyanobacteriota</taxon>
        <taxon>Cyanophyceae</taxon>
        <taxon>Oscillatoriophycideae</taxon>
        <taxon>Oscillatoriales</taxon>
        <taxon>Microcoleaceae</taxon>
        <taxon>Planktothrix</taxon>
    </lineage>
</organism>
<keyword evidence="4 13" id="KW-0808">Transferase</keyword>
<keyword evidence="6" id="KW-0443">Lipid metabolism</keyword>
<dbReference type="RefSeq" id="WP_052349340.1">
    <property type="nucleotide sequence ID" value="NZ_CM002803.1"/>
</dbReference>
<evidence type="ECO:0000259" key="12">
    <source>
        <dbReference type="Pfam" id="PF01467"/>
    </source>
</evidence>
<keyword evidence="5 13" id="KW-0548">Nucleotidyltransferase</keyword>
<evidence type="ECO:0000256" key="6">
    <source>
        <dbReference type="ARBA" id="ARBA00023098"/>
    </source>
</evidence>
<evidence type="ECO:0000256" key="5">
    <source>
        <dbReference type="ARBA" id="ARBA00022695"/>
    </source>
</evidence>
<keyword evidence="3" id="KW-0444">Lipid biosynthesis</keyword>
<dbReference type="GO" id="GO:0006646">
    <property type="term" value="P:phosphatidylethanolamine biosynthetic process"/>
    <property type="evidence" value="ECO:0007669"/>
    <property type="project" value="UniProtKB-UniPathway"/>
</dbReference>
<evidence type="ECO:0000256" key="9">
    <source>
        <dbReference type="ARBA" id="ARBA00024191"/>
    </source>
</evidence>
<proteinExistence type="inferred from homology"/>
<dbReference type="SUPFAM" id="SSF52374">
    <property type="entry name" value="Nucleotidylyl transferase"/>
    <property type="match status" value="1"/>
</dbReference>
<dbReference type="PATRIC" id="fig|388467.6.peg.2895"/>
<dbReference type="InterPro" id="IPR004821">
    <property type="entry name" value="Cyt_trans-like"/>
</dbReference>
<accession>A0A073CHP2</accession>
<keyword evidence="14" id="KW-1185">Reference proteome</keyword>
<dbReference type="STRING" id="388467.A19Y_2951"/>
<reference evidence="13 14" key="1">
    <citation type="journal article" date="2014" name="Appl. Environ. Microbiol.">
        <title>Elucidation of insertion elements encoded on plasmids and in vitro construction of shuttle vectors from the toxic cyanobacterium Planktothrix.</title>
        <authorList>
            <person name="Christiansen G."/>
            <person name="Goesmann A."/>
            <person name="Kurmayer R."/>
        </authorList>
    </citation>
    <scope>NUCLEOTIDE SEQUENCE [LARGE SCALE GENOMIC DNA]</scope>
    <source>
        <strain evidence="13 14">NIVA-CYA 126/8</strain>
    </source>
</reference>
<dbReference type="EC" id="2.7.7.14" evidence="10"/>
<dbReference type="GO" id="GO:0005737">
    <property type="term" value="C:cytoplasm"/>
    <property type="evidence" value="ECO:0007669"/>
    <property type="project" value="TreeGrafter"/>
</dbReference>
<evidence type="ECO:0000256" key="4">
    <source>
        <dbReference type="ARBA" id="ARBA00022679"/>
    </source>
</evidence>
<dbReference type="GO" id="GO:0004306">
    <property type="term" value="F:ethanolamine-phosphate cytidylyltransferase activity"/>
    <property type="evidence" value="ECO:0007669"/>
    <property type="project" value="UniProtKB-EC"/>
</dbReference>
<dbReference type="EMBL" id="CM002803">
    <property type="protein sequence ID" value="KEI67799.1"/>
    <property type="molecule type" value="Genomic_DNA"/>
</dbReference>
<dbReference type="Proteomes" id="UP000027395">
    <property type="component" value="Chromosome"/>
</dbReference>
<dbReference type="Gene3D" id="3.40.50.620">
    <property type="entry name" value="HUPs"/>
    <property type="match status" value="1"/>
</dbReference>
<gene>
    <name evidence="13" type="ORF">A19Y_2951</name>
</gene>
<dbReference type="AlphaFoldDB" id="A0A073CHP2"/>
<dbReference type="HOGENOM" id="CLU_526687_0_0_3"/>
<evidence type="ECO:0000313" key="13">
    <source>
        <dbReference type="EMBL" id="KEI67799.1"/>
    </source>
</evidence>
<protein>
    <recommendedName>
        <fullName evidence="10">ethanolamine-phosphate cytidylyltransferase</fullName>
        <ecNumber evidence="10">2.7.7.14</ecNumber>
    </recommendedName>
    <alternativeName>
        <fullName evidence="11">CTP:phosphoethanolamine cytidylyltransferase</fullName>
    </alternativeName>
</protein>
<evidence type="ECO:0000256" key="11">
    <source>
        <dbReference type="ARBA" id="ARBA00031473"/>
    </source>
</evidence>
<keyword evidence="7" id="KW-0594">Phospholipid biosynthesis</keyword>
<comment type="pathway">
    <text evidence="1">Lipid metabolism.</text>
</comment>
<feature type="domain" description="Cytidyltransferase-like" evidence="12">
    <location>
        <begin position="16"/>
        <end position="134"/>
    </location>
</feature>
<comment type="similarity">
    <text evidence="2">Belongs to the cytidylyltransferase family.</text>
</comment>
<dbReference type="InterPro" id="IPR044608">
    <property type="entry name" value="Ect1/PCYT2"/>
</dbReference>
<dbReference type="Pfam" id="PF01467">
    <property type="entry name" value="CTP_transf_like"/>
    <property type="match status" value="1"/>
</dbReference>
<keyword evidence="8" id="KW-1208">Phospholipid metabolism</keyword>
<dbReference type="PANTHER" id="PTHR45780:SF2">
    <property type="entry name" value="ETHANOLAMINE-PHOSPHATE CYTIDYLYLTRANSFERASE"/>
    <property type="match status" value="1"/>
</dbReference>
<dbReference type="eggNOG" id="COG0615">
    <property type="taxonomic scope" value="Bacteria"/>
</dbReference>
<evidence type="ECO:0000256" key="1">
    <source>
        <dbReference type="ARBA" id="ARBA00005189"/>
    </source>
</evidence>
<dbReference type="InterPro" id="IPR014729">
    <property type="entry name" value="Rossmann-like_a/b/a_fold"/>
</dbReference>
<evidence type="ECO:0000256" key="7">
    <source>
        <dbReference type="ARBA" id="ARBA00023209"/>
    </source>
</evidence>
<name>A0A073CHP2_PLAA1</name>
<dbReference type="NCBIfam" id="TIGR00125">
    <property type="entry name" value="cyt_tran_rel"/>
    <property type="match status" value="1"/>
</dbReference>
<dbReference type="InterPro" id="IPR043148">
    <property type="entry name" value="TagF_C"/>
</dbReference>